<evidence type="ECO:0000313" key="3">
    <source>
        <dbReference type="Proteomes" id="UP001446871"/>
    </source>
</evidence>
<dbReference type="SUPFAM" id="SSF48403">
    <property type="entry name" value="Ankyrin repeat"/>
    <property type="match status" value="1"/>
</dbReference>
<dbReference type="PROSITE" id="PS50297">
    <property type="entry name" value="ANK_REP_REGION"/>
    <property type="match status" value="1"/>
</dbReference>
<gene>
    <name evidence="2" type="ORF">PG996_006328</name>
</gene>
<evidence type="ECO:0008006" key="4">
    <source>
        <dbReference type="Google" id="ProtNLM"/>
    </source>
</evidence>
<evidence type="ECO:0000256" key="1">
    <source>
        <dbReference type="PROSITE-ProRule" id="PRU00023"/>
    </source>
</evidence>
<dbReference type="InterPro" id="IPR002110">
    <property type="entry name" value="Ankyrin_rpt"/>
</dbReference>
<feature type="repeat" description="ANK" evidence="1">
    <location>
        <begin position="77"/>
        <end position="109"/>
    </location>
</feature>
<dbReference type="SMART" id="SM00248">
    <property type="entry name" value="ANK"/>
    <property type="match status" value="2"/>
</dbReference>
<dbReference type="EMBL" id="JAQQWM010000003">
    <property type="protein sequence ID" value="KAK8072980.1"/>
    <property type="molecule type" value="Genomic_DNA"/>
</dbReference>
<evidence type="ECO:0000313" key="2">
    <source>
        <dbReference type="EMBL" id="KAK8072980.1"/>
    </source>
</evidence>
<dbReference type="InterPro" id="IPR036770">
    <property type="entry name" value="Ankyrin_rpt-contain_sf"/>
</dbReference>
<dbReference type="Gene3D" id="1.25.40.20">
    <property type="entry name" value="Ankyrin repeat-containing domain"/>
    <property type="match status" value="1"/>
</dbReference>
<name>A0ABR1VS26_9PEZI</name>
<dbReference type="PROSITE" id="PS50088">
    <property type="entry name" value="ANK_REPEAT"/>
    <property type="match status" value="1"/>
</dbReference>
<proteinExistence type="predicted"/>
<protein>
    <recommendedName>
        <fullName evidence="4">Ankyrin</fullName>
    </recommendedName>
</protein>
<keyword evidence="1" id="KW-0040">ANK repeat</keyword>
<accession>A0ABR1VS26</accession>
<keyword evidence="3" id="KW-1185">Reference proteome</keyword>
<reference evidence="2 3" key="1">
    <citation type="submission" date="2023-01" db="EMBL/GenBank/DDBJ databases">
        <title>Analysis of 21 Apiospora genomes using comparative genomics revels a genus with tremendous synthesis potential of carbohydrate active enzymes and secondary metabolites.</title>
        <authorList>
            <person name="Sorensen T."/>
        </authorList>
    </citation>
    <scope>NUCLEOTIDE SEQUENCE [LARGE SCALE GENOMIC DNA]</scope>
    <source>
        <strain evidence="2 3">CBS 83171</strain>
    </source>
</reference>
<dbReference type="Proteomes" id="UP001446871">
    <property type="component" value="Unassembled WGS sequence"/>
</dbReference>
<sequence>MLSLAQTCKSLSDDVVETLYQLHSYDAIRWACTRGTLYPLRNCLRFNLSFNQYLDVSPQDEPFDYSMAVNTAAVVLFGPTPLILALAHGRFEVAEYLIENGALVNMPEGGLDSDHRFLPYSSRWFPIHFALLQTQSTDRAEGALRVLKKLLDCGASPNQQALDPRPFAVPRTPLAQVM</sequence>
<organism evidence="2 3">
    <name type="scientific">Apiospora saccharicola</name>
    <dbReference type="NCBI Taxonomy" id="335842"/>
    <lineage>
        <taxon>Eukaryota</taxon>
        <taxon>Fungi</taxon>
        <taxon>Dikarya</taxon>
        <taxon>Ascomycota</taxon>
        <taxon>Pezizomycotina</taxon>
        <taxon>Sordariomycetes</taxon>
        <taxon>Xylariomycetidae</taxon>
        <taxon>Amphisphaeriales</taxon>
        <taxon>Apiosporaceae</taxon>
        <taxon>Apiospora</taxon>
    </lineage>
</organism>
<dbReference type="Pfam" id="PF00023">
    <property type="entry name" value="Ank"/>
    <property type="match status" value="1"/>
</dbReference>
<comment type="caution">
    <text evidence="2">The sequence shown here is derived from an EMBL/GenBank/DDBJ whole genome shotgun (WGS) entry which is preliminary data.</text>
</comment>